<evidence type="ECO:0000313" key="3">
    <source>
        <dbReference type="EMBL" id="MDP5185435.1"/>
    </source>
</evidence>
<feature type="domain" description="DUF8129" evidence="2">
    <location>
        <begin position="4"/>
        <end position="61"/>
    </location>
</feature>
<comment type="caution">
    <text evidence="3">The sequence shown here is derived from an EMBL/GenBank/DDBJ whole genome shotgun (WGS) entry which is preliminary data.</text>
</comment>
<dbReference type="Proteomes" id="UP001233673">
    <property type="component" value="Unassembled WGS sequence"/>
</dbReference>
<protein>
    <recommendedName>
        <fullName evidence="2">DUF8129 domain-containing protein</fullName>
    </recommendedName>
</protein>
<dbReference type="EMBL" id="JASNFN010000049">
    <property type="protein sequence ID" value="MDP5185435.1"/>
    <property type="molecule type" value="Genomic_DNA"/>
</dbReference>
<dbReference type="Pfam" id="PF26450">
    <property type="entry name" value="DUF8129"/>
    <property type="match status" value="1"/>
</dbReference>
<evidence type="ECO:0000313" key="4">
    <source>
        <dbReference type="Proteomes" id="UP001233673"/>
    </source>
</evidence>
<sequence>MTEHDQLPLPDYDHLPVEGLASRIRTLDAQGLETVLEYERTHANRVQVVTIMENRLTSLREGAQPSGGDPAASAADDPSHAAGGSKVSGATTGPAINPSSQGDPTNPSQPRGTGSAGPQPTH</sequence>
<keyword evidence="4" id="KW-1185">Reference proteome</keyword>
<gene>
    <name evidence="3" type="ORF">QOZ88_22610</name>
</gene>
<feature type="compositionally biased region" description="Low complexity" evidence="1">
    <location>
        <begin position="62"/>
        <end position="85"/>
    </location>
</feature>
<accession>A0ABT9IIM8</accession>
<evidence type="ECO:0000259" key="2">
    <source>
        <dbReference type="Pfam" id="PF26450"/>
    </source>
</evidence>
<proteinExistence type="predicted"/>
<name>A0ABT9IIM8_9ACTN</name>
<reference evidence="4" key="1">
    <citation type="submission" date="2023-05" db="EMBL/GenBank/DDBJ databases">
        <title>Draft genome of Pseudofrankia sp. BMG5.37.</title>
        <authorList>
            <person name="Gtari M."/>
            <person name="Ghodhbane F."/>
            <person name="Sbissi I."/>
        </authorList>
    </citation>
    <scope>NUCLEOTIDE SEQUENCE [LARGE SCALE GENOMIC DNA]</scope>
    <source>
        <strain evidence="4">BMG 814</strain>
    </source>
</reference>
<dbReference type="InterPro" id="IPR058442">
    <property type="entry name" value="DUF8129"/>
</dbReference>
<feature type="compositionally biased region" description="Polar residues" evidence="1">
    <location>
        <begin position="97"/>
        <end position="122"/>
    </location>
</feature>
<feature type="region of interest" description="Disordered" evidence="1">
    <location>
        <begin position="59"/>
        <end position="122"/>
    </location>
</feature>
<dbReference type="RefSeq" id="WP_306001935.1">
    <property type="nucleotide sequence ID" value="NZ_JASNFN010000049.1"/>
</dbReference>
<evidence type="ECO:0000256" key="1">
    <source>
        <dbReference type="SAM" id="MobiDB-lite"/>
    </source>
</evidence>
<organism evidence="3 4">
    <name type="scientific">Blastococcus carthaginiensis</name>
    <dbReference type="NCBI Taxonomy" id="3050034"/>
    <lineage>
        <taxon>Bacteria</taxon>
        <taxon>Bacillati</taxon>
        <taxon>Actinomycetota</taxon>
        <taxon>Actinomycetes</taxon>
        <taxon>Geodermatophilales</taxon>
        <taxon>Geodermatophilaceae</taxon>
        <taxon>Blastococcus</taxon>
    </lineage>
</organism>